<dbReference type="AlphaFoldDB" id="A0A0N0VEM8"/>
<evidence type="ECO:0000256" key="1">
    <source>
        <dbReference type="SAM" id="Phobius"/>
    </source>
</evidence>
<name>A0A0N0VEM8_LEPPY</name>
<keyword evidence="3" id="KW-1185">Reference proteome</keyword>
<feature type="transmembrane region" description="Helical" evidence="1">
    <location>
        <begin position="34"/>
        <end position="54"/>
    </location>
</feature>
<comment type="caution">
    <text evidence="2">The sequence shown here is derived from an EMBL/GenBank/DDBJ whole genome shotgun (WGS) entry which is preliminary data.</text>
</comment>
<proteinExistence type="predicted"/>
<sequence length="89" mass="9984">MMYSKSLHWLGVPHVSCDLVVVFLSFFVSSLNMYVGSVYSITIFLFFSLLSCCFEGMGVRVRVAPDFSQPLLLFPPLPEPSYIATPLRA</sequence>
<protein>
    <submittedName>
        <fullName evidence="2">Uncharacterized protein</fullName>
    </submittedName>
</protein>
<reference evidence="2 3" key="1">
    <citation type="submission" date="2015-07" db="EMBL/GenBank/DDBJ databases">
        <title>High-quality genome of monoxenous trypanosomatid Leptomonas pyrrhocoris.</title>
        <authorList>
            <person name="Flegontov P."/>
            <person name="Butenko A."/>
            <person name="Firsov S."/>
            <person name="Vlcek C."/>
            <person name="Logacheva M.D."/>
            <person name="Field M."/>
            <person name="Filatov D."/>
            <person name="Flegontova O."/>
            <person name="Gerasimov E."/>
            <person name="Jackson A.P."/>
            <person name="Kelly S."/>
            <person name="Opperdoes F."/>
            <person name="O'Reilly A."/>
            <person name="Votypka J."/>
            <person name="Yurchenko V."/>
            <person name="Lukes J."/>
        </authorList>
    </citation>
    <scope>NUCLEOTIDE SEQUENCE [LARGE SCALE GENOMIC DNA]</scope>
    <source>
        <strain evidence="2">H10</strain>
    </source>
</reference>
<gene>
    <name evidence="2" type="ORF">ABB37_06425</name>
</gene>
<dbReference type="VEuPathDB" id="TriTrypDB:LpyrH10_14_1400"/>
<evidence type="ECO:0000313" key="3">
    <source>
        <dbReference type="Proteomes" id="UP000037923"/>
    </source>
</evidence>
<accession>A0A0N0VEM8</accession>
<organism evidence="2 3">
    <name type="scientific">Leptomonas pyrrhocoris</name>
    <name type="common">Firebug parasite</name>
    <dbReference type="NCBI Taxonomy" id="157538"/>
    <lineage>
        <taxon>Eukaryota</taxon>
        <taxon>Discoba</taxon>
        <taxon>Euglenozoa</taxon>
        <taxon>Kinetoplastea</taxon>
        <taxon>Metakinetoplastina</taxon>
        <taxon>Trypanosomatida</taxon>
        <taxon>Trypanosomatidae</taxon>
        <taxon>Leishmaniinae</taxon>
        <taxon>Leptomonas</taxon>
    </lineage>
</organism>
<dbReference type="Proteomes" id="UP000037923">
    <property type="component" value="Unassembled WGS sequence"/>
</dbReference>
<dbReference type="RefSeq" id="XP_015656721.1">
    <property type="nucleotide sequence ID" value="XM_015804743.1"/>
</dbReference>
<keyword evidence="1" id="KW-1133">Transmembrane helix</keyword>
<dbReference type="GeneID" id="26906714"/>
<keyword evidence="1" id="KW-0812">Transmembrane</keyword>
<keyword evidence="1" id="KW-0472">Membrane</keyword>
<feature type="transmembrane region" description="Helical" evidence="1">
    <location>
        <begin position="7"/>
        <end position="28"/>
    </location>
</feature>
<dbReference type="EMBL" id="LGTL01000014">
    <property type="protein sequence ID" value="KPA78282.1"/>
    <property type="molecule type" value="Genomic_DNA"/>
</dbReference>
<evidence type="ECO:0000313" key="2">
    <source>
        <dbReference type="EMBL" id="KPA78282.1"/>
    </source>
</evidence>